<name>A0A8C9WQR9_SCLFO</name>
<dbReference type="SMART" id="SM00343">
    <property type="entry name" value="ZnF_C2HC"/>
    <property type="match status" value="3"/>
</dbReference>
<dbReference type="Pfam" id="PF00098">
    <property type="entry name" value="zf-CCHC"/>
    <property type="match status" value="1"/>
</dbReference>
<proteinExistence type="predicted"/>
<evidence type="ECO:0000259" key="2">
    <source>
        <dbReference type="PROSITE" id="PS50158"/>
    </source>
</evidence>
<evidence type="ECO:0000256" key="1">
    <source>
        <dbReference type="PROSITE-ProRule" id="PRU00047"/>
    </source>
</evidence>
<dbReference type="PANTHER" id="PTHR22639:SF3">
    <property type="entry name" value="ZINC FINGER CCHC DOMAIN-CONTAINING PROTEIN 3"/>
    <property type="match status" value="1"/>
</dbReference>
<dbReference type="InterPro" id="IPR036875">
    <property type="entry name" value="Znf_CCHC_sf"/>
</dbReference>
<dbReference type="GO" id="GO:0008270">
    <property type="term" value="F:zinc ion binding"/>
    <property type="evidence" value="ECO:0007669"/>
    <property type="project" value="UniProtKB-KW"/>
</dbReference>
<dbReference type="GO" id="GO:0003690">
    <property type="term" value="F:double-stranded DNA binding"/>
    <property type="evidence" value="ECO:0007669"/>
    <property type="project" value="InterPro"/>
</dbReference>
<keyword evidence="1" id="KW-0862">Zinc</keyword>
<dbReference type="InterPro" id="IPR042509">
    <property type="entry name" value="ZCCHC3"/>
</dbReference>
<evidence type="ECO:0000313" key="3">
    <source>
        <dbReference type="Ensembl" id="ENSSFOP00015078428.1"/>
    </source>
</evidence>
<protein>
    <recommendedName>
        <fullName evidence="2">CCHC-type domain-containing protein</fullName>
    </recommendedName>
</protein>
<dbReference type="OrthoDB" id="8026949at2759"/>
<dbReference type="AlphaFoldDB" id="A0A8C9WQR9"/>
<dbReference type="PROSITE" id="PS50158">
    <property type="entry name" value="ZF_CCHC"/>
    <property type="match status" value="1"/>
</dbReference>
<dbReference type="Gene3D" id="4.10.60.10">
    <property type="entry name" value="Zinc finger, CCHC-type"/>
    <property type="match status" value="1"/>
</dbReference>
<evidence type="ECO:0000313" key="4">
    <source>
        <dbReference type="Proteomes" id="UP000694397"/>
    </source>
</evidence>
<dbReference type="GO" id="GO:0002218">
    <property type="term" value="P:activation of innate immune response"/>
    <property type="evidence" value="ECO:0007669"/>
    <property type="project" value="InterPro"/>
</dbReference>
<organism evidence="3 4">
    <name type="scientific">Scleropages formosus</name>
    <name type="common">Asian bonytongue</name>
    <name type="synonym">Osteoglossum formosum</name>
    <dbReference type="NCBI Taxonomy" id="113540"/>
    <lineage>
        <taxon>Eukaryota</taxon>
        <taxon>Metazoa</taxon>
        <taxon>Chordata</taxon>
        <taxon>Craniata</taxon>
        <taxon>Vertebrata</taxon>
        <taxon>Euteleostomi</taxon>
        <taxon>Actinopterygii</taxon>
        <taxon>Neopterygii</taxon>
        <taxon>Teleostei</taxon>
        <taxon>Osteoglossocephala</taxon>
        <taxon>Osteoglossomorpha</taxon>
        <taxon>Osteoglossiformes</taxon>
        <taxon>Osteoglossidae</taxon>
        <taxon>Scleropages</taxon>
    </lineage>
</organism>
<keyword evidence="1" id="KW-0863">Zinc-finger</keyword>
<reference evidence="3" key="3">
    <citation type="submission" date="2025-09" db="UniProtKB">
        <authorList>
            <consortium name="Ensembl"/>
        </authorList>
    </citation>
    <scope>IDENTIFICATION</scope>
</reference>
<dbReference type="GO" id="GO:0003723">
    <property type="term" value="F:RNA binding"/>
    <property type="evidence" value="ECO:0007669"/>
    <property type="project" value="InterPro"/>
</dbReference>
<keyword evidence="1" id="KW-0479">Metal-binding</keyword>
<dbReference type="Ensembl" id="ENSSFOT00015068329.1">
    <property type="protein sequence ID" value="ENSSFOP00015078428.1"/>
    <property type="gene ID" value="ENSSFOG00015027786.1"/>
</dbReference>
<dbReference type="Proteomes" id="UP000694397">
    <property type="component" value="Chromosome 6"/>
</dbReference>
<keyword evidence="4" id="KW-1185">Reference proteome</keyword>
<reference evidence="3 4" key="1">
    <citation type="submission" date="2019-04" db="EMBL/GenBank/DDBJ databases">
        <authorList>
            <consortium name="Wellcome Sanger Institute Data Sharing"/>
        </authorList>
    </citation>
    <scope>NUCLEOTIDE SEQUENCE [LARGE SCALE GENOMIC DNA]</scope>
</reference>
<accession>A0A8C9WQR9</accession>
<dbReference type="GeneTree" id="ENSGT00980000198840"/>
<dbReference type="SUPFAM" id="SSF57756">
    <property type="entry name" value="Retrovirus zinc finger-like domains"/>
    <property type="match status" value="1"/>
</dbReference>
<reference evidence="3" key="2">
    <citation type="submission" date="2025-08" db="UniProtKB">
        <authorList>
            <consortium name="Ensembl"/>
        </authorList>
    </citation>
    <scope>IDENTIFICATION</scope>
</reference>
<feature type="domain" description="CCHC-type" evidence="2">
    <location>
        <begin position="63"/>
        <end position="77"/>
    </location>
</feature>
<dbReference type="PANTHER" id="PTHR22639">
    <property type="entry name" value="GAG-RELATED PROTEIN"/>
    <property type="match status" value="1"/>
</dbReference>
<dbReference type="InterPro" id="IPR001878">
    <property type="entry name" value="Znf_CCHC"/>
</dbReference>
<sequence length="146" mass="16247">MSLLTGIPLLTMSHGRTFGCHSQKHLNKQDPNCNGNLFYSNQPPFCQVCQGFGHTGAECTNMRCNNCLEKGHMARDCNGPHTCNICAAEDHLARNCSHRKYHSCHKVLLCSLERIGVILVHTYLYKRGNFGSSGPYCGGCYLYSTE</sequence>